<dbReference type="EMBL" id="JADBJN010000001">
    <property type="protein sequence ID" value="KAG5680304.1"/>
    <property type="molecule type" value="Genomic_DNA"/>
</dbReference>
<dbReference type="GO" id="GO:0046949">
    <property type="term" value="P:fatty-acyl-CoA biosynthetic process"/>
    <property type="evidence" value="ECO:0007669"/>
    <property type="project" value="TreeGrafter"/>
</dbReference>
<dbReference type="InterPro" id="IPR025110">
    <property type="entry name" value="AMP-bd_C"/>
</dbReference>
<evidence type="ECO:0000259" key="3">
    <source>
        <dbReference type="Pfam" id="PF00501"/>
    </source>
</evidence>
<dbReference type="InterPro" id="IPR042099">
    <property type="entry name" value="ANL_N_sf"/>
</dbReference>
<dbReference type="Pfam" id="PF00501">
    <property type="entry name" value="AMP-binding"/>
    <property type="match status" value="1"/>
</dbReference>
<dbReference type="PANTHER" id="PTHR24096">
    <property type="entry name" value="LONG-CHAIN-FATTY-ACID--COA LIGASE"/>
    <property type="match status" value="1"/>
</dbReference>
<sequence length="547" mass="61851">MEASFNSELKIWRGPKIPYPFSMDTMISDLVLENLSKTPERILQITRSDDKAITCNEFKISMIRVAQNLAKIGIKEEDVVGIIARQSHLASYIINGCIALGALINPLHAAMNETDICGIFTQTRPKIIICEFDIIPKVQWALKNVDFSYQIYSMSNENSELLKAEDFLKPTDNEDNFKLPRFKKPANEKIFAILCSSGTTGMSKGVCFSHSSVLSLISEFPKTTYTTVSYTTSPIYWATGFFPNITSVLLQNELRIVYEDKQVEIREIFEDIEKYGITSASITPTLLALILQDENIHKYNLKSLQSVTSGGSIVSKTLREKFAEIFPDKVMMVPYGLTEIFVSMTKPNEYKQEYAVGSLLSPHSEVKVVDDDGNRLGIGERGEILIKTPYRFVKYYNNAEATSIAFDNEGFIKTGDIGYFNKEGILFVIDRKKDILKYKGHQINPSEIENVIQKIEGVNQVSVVGIPNDFVGNFITAAIVKKHGYESLTEDEIIKHVASRLPEYKHLHGGVYFFDELPMTPSGKIQKRFVIENILKIMQTFSFNNKM</sequence>
<keyword evidence="2" id="KW-0576">Peroxisome</keyword>
<keyword evidence="6" id="KW-1185">Reference proteome</keyword>
<evidence type="ECO:0000256" key="1">
    <source>
        <dbReference type="ARBA" id="ARBA00004275"/>
    </source>
</evidence>
<gene>
    <name evidence="5" type="ORF">PVAND_009821</name>
</gene>
<dbReference type="GO" id="GO:0004467">
    <property type="term" value="F:long-chain fatty acid-CoA ligase activity"/>
    <property type="evidence" value="ECO:0007669"/>
    <property type="project" value="TreeGrafter"/>
</dbReference>
<dbReference type="FunFam" id="3.40.50.12780:FF:000025">
    <property type="entry name" value="luciferin 4-monooxygenase"/>
    <property type="match status" value="1"/>
</dbReference>
<name>A0A9J6CER3_POLVA</name>
<dbReference type="InterPro" id="IPR020845">
    <property type="entry name" value="AMP-binding_CS"/>
</dbReference>
<evidence type="ECO:0000256" key="2">
    <source>
        <dbReference type="ARBA" id="ARBA00023140"/>
    </source>
</evidence>
<dbReference type="Pfam" id="PF13193">
    <property type="entry name" value="AMP-binding_C"/>
    <property type="match status" value="1"/>
</dbReference>
<evidence type="ECO:0000259" key="4">
    <source>
        <dbReference type="Pfam" id="PF13193"/>
    </source>
</evidence>
<comment type="subcellular location">
    <subcellularLocation>
        <location evidence="1">Peroxisome</location>
    </subcellularLocation>
</comment>
<accession>A0A9J6CER3</accession>
<evidence type="ECO:0000313" key="5">
    <source>
        <dbReference type="EMBL" id="KAG5680304.1"/>
    </source>
</evidence>
<feature type="domain" description="AMP-binding enzyme C-terminal" evidence="4">
    <location>
        <begin position="447"/>
        <end position="524"/>
    </location>
</feature>
<dbReference type="SUPFAM" id="SSF56801">
    <property type="entry name" value="Acetyl-CoA synthetase-like"/>
    <property type="match status" value="1"/>
</dbReference>
<feature type="domain" description="AMP-dependent synthetase/ligase" evidence="3">
    <location>
        <begin position="34"/>
        <end position="396"/>
    </location>
</feature>
<dbReference type="Gene3D" id="3.30.300.30">
    <property type="match status" value="1"/>
</dbReference>
<comment type="caution">
    <text evidence="5">The sequence shown here is derived from an EMBL/GenBank/DDBJ whole genome shotgun (WGS) entry which is preliminary data.</text>
</comment>
<dbReference type="OrthoDB" id="10253869at2759"/>
<reference evidence="5" key="1">
    <citation type="submission" date="2021-03" db="EMBL/GenBank/DDBJ databases">
        <title>Chromosome level genome of the anhydrobiotic midge Polypedilum vanderplanki.</title>
        <authorList>
            <person name="Yoshida Y."/>
            <person name="Kikawada T."/>
            <person name="Gusev O."/>
        </authorList>
    </citation>
    <scope>NUCLEOTIDE SEQUENCE</scope>
    <source>
        <strain evidence="5">NIAS01</strain>
        <tissue evidence="5">Whole body or cell culture</tissue>
    </source>
</reference>
<dbReference type="Gene3D" id="3.40.50.12780">
    <property type="entry name" value="N-terminal domain of ligase-like"/>
    <property type="match status" value="1"/>
</dbReference>
<dbReference type="PROSITE" id="PS00455">
    <property type="entry name" value="AMP_BINDING"/>
    <property type="match status" value="1"/>
</dbReference>
<dbReference type="GO" id="GO:0005777">
    <property type="term" value="C:peroxisome"/>
    <property type="evidence" value="ECO:0007669"/>
    <property type="project" value="UniProtKB-SubCell"/>
</dbReference>
<organism evidence="5 6">
    <name type="scientific">Polypedilum vanderplanki</name>
    <name type="common">Sleeping chironomid midge</name>
    <dbReference type="NCBI Taxonomy" id="319348"/>
    <lineage>
        <taxon>Eukaryota</taxon>
        <taxon>Metazoa</taxon>
        <taxon>Ecdysozoa</taxon>
        <taxon>Arthropoda</taxon>
        <taxon>Hexapoda</taxon>
        <taxon>Insecta</taxon>
        <taxon>Pterygota</taxon>
        <taxon>Neoptera</taxon>
        <taxon>Endopterygota</taxon>
        <taxon>Diptera</taxon>
        <taxon>Nematocera</taxon>
        <taxon>Chironomoidea</taxon>
        <taxon>Chironomidae</taxon>
        <taxon>Chironominae</taxon>
        <taxon>Polypedilum</taxon>
        <taxon>Polypedilum</taxon>
    </lineage>
</organism>
<dbReference type="Proteomes" id="UP001107558">
    <property type="component" value="Chromosome 1"/>
</dbReference>
<dbReference type="InterPro" id="IPR045851">
    <property type="entry name" value="AMP-bd_C_sf"/>
</dbReference>
<proteinExistence type="predicted"/>
<evidence type="ECO:0000313" key="6">
    <source>
        <dbReference type="Proteomes" id="UP001107558"/>
    </source>
</evidence>
<dbReference type="PANTHER" id="PTHR24096:SF353">
    <property type="entry name" value="GH16244P-RELATED"/>
    <property type="match status" value="1"/>
</dbReference>
<protein>
    <submittedName>
        <fullName evidence="5">Uncharacterized protein</fullName>
    </submittedName>
</protein>
<dbReference type="AlphaFoldDB" id="A0A9J6CER3"/>
<dbReference type="InterPro" id="IPR000873">
    <property type="entry name" value="AMP-dep_synth/lig_dom"/>
</dbReference>